<dbReference type="Proteomes" id="UP000326759">
    <property type="component" value="Unassembled WGS sequence"/>
</dbReference>
<gene>
    <name evidence="2" type="ORF">Anas_04710</name>
</gene>
<protein>
    <submittedName>
        <fullName evidence="2">Uncharacterized protein</fullName>
    </submittedName>
</protein>
<name>A0A5N5SM08_9CRUS</name>
<sequence length="185" mass="20203">MDLVVLFLFQFLTFSESSLLPDLLPDTVLNLTVVLQDVVIPSACCQSSCPTSAPECQTCPPGNMYEKCAKIGALFCEADQKCYTPSRSLVFGGESLCANFSPDSFVGSLPKFEEINNPGTLECLKSSVAFEPYFYYFFEDSFAVSGQCQYLGFSDYSGSLKVQLLSGSYCPRGGIILHFCTLSPI</sequence>
<dbReference type="OrthoDB" id="10485247at2759"/>
<keyword evidence="3" id="KW-1185">Reference proteome</keyword>
<evidence type="ECO:0000313" key="3">
    <source>
        <dbReference type="Proteomes" id="UP000326759"/>
    </source>
</evidence>
<dbReference type="EMBL" id="SEYY01023634">
    <property type="protein sequence ID" value="KAB7494730.1"/>
    <property type="molecule type" value="Genomic_DNA"/>
</dbReference>
<keyword evidence="1" id="KW-0732">Signal</keyword>
<dbReference type="AlphaFoldDB" id="A0A5N5SM08"/>
<accession>A0A5N5SM08</accession>
<feature type="signal peptide" evidence="1">
    <location>
        <begin position="1"/>
        <end position="17"/>
    </location>
</feature>
<evidence type="ECO:0000313" key="2">
    <source>
        <dbReference type="EMBL" id="KAB7494730.1"/>
    </source>
</evidence>
<reference evidence="2 3" key="1">
    <citation type="journal article" date="2019" name="PLoS Biol.">
        <title>Sex chromosomes control vertical transmission of feminizing Wolbachia symbionts in an isopod.</title>
        <authorList>
            <person name="Becking T."/>
            <person name="Chebbi M.A."/>
            <person name="Giraud I."/>
            <person name="Moumen B."/>
            <person name="Laverre T."/>
            <person name="Caubet Y."/>
            <person name="Peccoud J."/>
            <person name="Gilbert C."/>
            <person name="Cordaux R."/>
        </authorList>
    </citation>
    <scope>NUCLEOTIDE SEQUENCE [LARGE SCALE GENOMIC DNA]</scope>
    <source>
        <strain evidence="2">ANa2</strain>
        <tissue evidence="2">Whole body excluding digestive tract and cuticle</tissue>
    </source>
</reference>
<evidence type="ECO:0000256" key="1">
    <source>
        <dbReference type="SAM" id="SignalP"/>
    </source>
</evidence>
<organism evidence="2 3">
    <name type="scientific">Armadillidium nasatum</name>
    <dbReference type="NCBI Taxonomy" id="96803"/>
    <lineage>
        <taxon>Eukaryota</taxon>
        <taxon>Metazoa</taxon>
        <taxon>Ecdysozoa</taxon>
        <taxon>Arthropoda</taxon>
        <taxon>Crustacea</taxon>
        <taxon>Multicrustacea</taxon>
        <taxon>Malacostraca</taxon>
        <taxon>Eumalacostraca</taxon>
        <taxon>Peracarida</taxon>
        <taxon>Isopoda</taxon>
        <taxon>Oniscidea</taxon>
        <taxon>Crinocheta</taxon>
        <taxon>Armadillidiidae</taxon>
        <taxon>Armadillidium</taxon>
    </lineage>
</organism>
<feature type="chain" id="PRO_5024278087" evidence="1">
    <location>
        <begin position="18"/>
        <end position="185"/>
    </location>
</feature>
<proteinExistence type="predicted"/>
<comment type="caution">
    <text evidence="2">The sequence shown here is derived from an EMBL/GenBank/DDBJ whole genome shotgun (WGS) entry which is preliminary data.</text>
</comment>